<dbReference type="OrthoDB" id="1719357at2759"/>
<evidence type="ECO:0000256" key="4">
    <source>
        <dbReference type="ARBA" id="ARBA00022927"/>
    </source>
</evidence>
<comment type="similarity">
    <text evidence="3">Belongs to the synaptobrevin family.</text>
</comment>
<dbReference type="InterPro" id="IPR010908">
    <property type="entry name" value="Longin_dom"/>
</dbReference>
<sequence>MSIRSTSISRLPDGLPLAASVDDAQAETDLAEYKRQIKLIIRKLTPTSEPRASIESGPYYIHYLVENNICYTVITDRSLPRKVAFGYMQDLASEFYSQFAQEMENPRLRAYAFVQFGTI</sequence>
<dbReference type="PROSITE" id="PS50859">
    <property type="entry name" value="LONGIN"/>
    <property type="match status" value="1"/>
</dbReference>
<dbReference type="Gene3D" id="3.30.450.50">
    <property type="entry name" value="Longin domain"/>
    <property type="match status" value="1"/>
</dbReference>
<organism evidence="9 10">
    <name type="scientific">Neolecta irregularis (strain DAH-3)</name>
    <dbReference type="NCBI Taxonomy" id="1198029"/>
    <lineage>
        <taxon>Eukaryota</taxon>
        <taxon>Fungi</taxon>
        <taxon>Dikarya</taxon>
        <taxon>Ascomycota</taxon>
        <taxon>Taphrinomycotina</taxon>
        <taxon>Neolectales</taxon>
        <taxon>Neolectaceae</taxon>
        <taxon>Neolecta</taxon>
    </lineage>
</organism>
<evidence type="ECO:0000259" key="8">
    <source>
        <dbReference type="PROSITE" id="PS50859"/>
    </source>
</evidence>
<evidence type="ECO:0000256" key="2">
    <source>
        <dbReference type="ARBA" id="ARBA00004409"/>
    </source>
</evidence>
<comment type="caution">
    <text evidence="9">The sequence shown here is derived from an EMBL/GenBank/DDBJ whole genome shotgun (WGS) entry which is preliminary data.</text>
</comment>
<proteinExistence type="inferred from homology"/>
<gene>
    <name evidence="9" type="ORF">NEOLI_003005</name>
</gene>
<dbReference type="GO" id="GO:0006890">
    <property type="term" value="P:retrograde vesicle-mediated transport, Golgi to endoplasmic reticulum"/>
    <property type="evidence" value="ECO:0007669"/>
    <property type="project" value="InterPro"/>
</dbReference>
<dbReference type="InterPro" id="IPR044565">
    <property type="entry name" value="Sec22"/>
</dbReference>
<dbReference type="SMART" id="SM01270">
    <property type="entry name" value="Longin"/>
    <property type="match status" value="1"/>
</dbReference>
<evidence type="ECO:0000256" key="5">
    <source>
        <dbReference type="ARBA" id="ARBA00023054"/>
    </source>
</evidence>
<reference evidence="9 10" key="1">
    <citation type="submission" date="2016-04" db="EMBL/GenBank/DDBJ databases">
        <title>Evolutionary innovation and constraint leading to complex multicellularity in the Ascomycota.</title>
        <authorList>
            <person name="Cisse O."/>
            <person name="Nguyen A."/>
            <person name="Hewitt D.A."/>
            <person name="Jedd G."/>
            <person name="Stajich J.E."/>
        </authorList>
    </citation>
    <scope>NUCLEOTIDE SEQUENCE [LARGE SCALE GENOMIC DNA]</scope>
    <source>
        <strain evidence="9 10">DAH-3</strain>
    </source>
</reference>
<evidence type="ECO:0000256" key="7">
    <source>
        <dbReference type="ARBA" id="ARBA00024249"/>
    </source>
</evidence>
<dbReference type="SUPFAM" id="SSF64356">
    <property type="entry name" value="SNARE-like"/>
    <property type="match status" value="1"/>
</dbReference>
<comment type="subcellular location">
    <subcellularLocation>
        <location evidence="1">Endoplasmic reticulum membrane</location>
        <topology evidence="1">Single-pass type IV membrane protein</topology>
    </subcellularLocation>
    <subcellularLocation>
        <location evidence="2">Golgi apparatus membrane</location>
        <topology evidence="2">Single-pass type IV membrane protein</topology>
    </subcellularLocation>
</comment>
<dbReference type="InterPro" id="IPR011012">
    <property type="entry name" value="Longin-like_dom_sf"/>
</dbReference>
<keyword evidence="10" id="KW-1185">Reference proteome</keyword>
<keyword evidence="6" id="KW-0472">Membrane</keyword>
<evidence type="ECO:0000313" key="10">
    <source>
        <dbReference type="Proteomes" id="UP000186594"/>
    </source>
</evidence>
<keyword evidence="4" id="KW-0813">Transport</keyword>
<dbReference type="GO" id="GO:0005789">
    <property type="term" value="C:endoplasmic reticulum membrane"/>
    <property type="evidence" value="ECO:0007669"/>
    <property type="project" value="UniProtKB-SubCell"/>
</dbReference>
<dbReference type="GO" id="GO:0005484">
    <property type="term" value="F:SNAP receptor activity"/>
    <property type="evidence" value="ECO:0007669"/>
    <property type="project" value="InterPro"/>
</dbReference>
<dbReference type="Pfam" id="PF13774">
    <property type="entry name" value="Longin"/>
    <property type="match status" value="1"/>
</dbReference>
<dbReference type="Proteomes" id="UP000186594">
    <property type="component" value="Unassembled WGS sequence"/>
</dbReference>
<keyword evidence="5" id="KW-0175">Coiled coil</keyword>
<name>A0A1U7LHZ3_NEOID</name>
<dbReference type="AlphaFoldDB" id="A0A1U7LHZ3"/>
<dbReference type="CDD" id="cd14824">
    <property type="entry name" value="Longin"/>
    <property type="match status" value="1"/>
</dbReference>
<dbReference type="EMBL" id="LXFE01003563">
    <property type="protein sequence ID" value="OLL22264.1"/>
    <property type="molecule type" value="Genomic_DNA"/>
</dbReference>
<keyword evidence="4" id="KW-0653">Protein transport</keyword>
<feature type="domain" description="Longin" evidence="8">
    <location>
        <begin position="7"/>
        <end position="119"/>
    </location>
</feature>
<dbReference type="PANTHER" id="PTHR45837">
    <property type="entry name" value="VESICLE-TRAFFICKING PROTEIN SEC22B"/>
    <property type="match status" value="1"/>
</dbReference>
<evidence type="ECO:0000313" key="9">
    <source>
        <dbReference type="EMBL" id="OLL22264.1"/>
    </source>
</evidence>
<protein>
    <recommendedName>
        <fullName evidence="7">Protein transport protein SEC22</fullName>
    </recommendedName>
</protein>
<dbReference type="STRING" id="1198029.A0A1U7LHZ3"/>
<evidence type="ECO:0000256" key="6">
    <source>
        <dbReference type="ARBA" id="ARBA00023136"/>
    </source>
</evidence>
<accession>A0A1U7LHZ3</accession>
<evidence type="ECO:0000256" key="1">
    <source>
        <dbReference type="ARBA" id="ARBA00004163"/>
    </source>
</evidence>
<evidence type="ECO:0000256" key="3">
    <source>
        <dbReference type="ARBA" id="ARBA00008025"/>
    </source>
</evidence>
<dbReference type="GO" id="GO:0006888">
    <property type="term" value="P:endoplasmic reticulum to Golgi vesicle-mediated transport"/>
    <property type="evidence" value="ECO:0007669"/>
    <property type="project" value="InterPro"/>
</dbReference>
<dbReference type="GO" id="GO:0000139">
    <property type="term" value="C:Golgi membrane"/>
    <property type="evidence" value="ECO:0007669"/>
    <property type="project" value="UniProtKB-SubCell"/>
</dbReference>
<dbReference type="GO" id="GO:0015031">
    <property type="term" value="P:protein transport"/>
    <property type="evidence" value="ECO:0007669"/>
    <property type="project" value="UniProtKB-KW"/>
</dbReference>